<dbReference type="EMBL" id="JAPQKH010000005">
    <property type="protein sequence ID" value="KAJ5097697.1"/>
    <property type="molecule type" value="Genomic_DNA"/>
</dbReference>
<reference evidence="2" key="2">
    <citation type="journal article" date="2023" name="IMA Fungus">
        <title>Comparative genomic study of the Penicillium genus elucidates a diverse pangenome and 15 lateral gene transfer events.</title>
        <authorList>
            <person name="Petersen C."/>
            <person name="Sorensen T."/>
            <person name="Nielsen M.R."/>
            <person name="Sondergaard T.E."/>
            <person name="Sorensen J.L."/>
            <person name="Fitzpatrick D.A."/>
            <person name="Frisvad J.C."/>
            <person name="Nielsen K.L."/>
        </authorList>
    </citation>
    <scope>NUCLEOTIDE SEQUENCE</scope>
    <source>
        <strain evidence="2">IBT 30069</strain>
    </source>
</reference>
<dbReference type="Proteomes" id="UP001149165">
    <property type="component" value="Unassembled WGS sequence"/>
</dbReference>
<feature type="region of interest" description="Disordered" evidence="1">
    <location>
        <begin position="14"/>
        <end position="46"/>
    </location>
</feature>
<accession>A0A9W9KA83</accession>
<evidence type="ECO:0000313" key="2">
    <source>
        <dbReference type="EMBL" id="KAJ5097697.1"/>
    </source>
</evidence>
<evidence type="ECO:0000256" key="1">
    <source>
        <dbReference type="SAM" id="MobiDB-lite"/>
    </source>
</evidence>
<proteinExistence type="predicted"/>
<gene>
    <name evidence="2" type="ORF">N7456_008418</name>
</gene>
<reference evidence="2" key="1">
    <citation type="submission" date="2022-11" db="EMBL/GenBank/DDBJ databases">
        <authorList>
            <person name="Petersen C."/>
        </authorList>
    </citation>
    <scope>NUCLEOTIDE SEQUENCE</scope>
    <source>
        <strain evidence="2">IBT 30069</strain>
    </source>
</reference>
<comment type="caution">
    <text evidence="2">The sequence shown here is derived from an EMBL/GenBank/DDBJ whole genome shotgun (WGS) entry which is preliminary data.</text>
</comment>
<organism evidence="2 3">
    <name type="scientific">Penicillium angulare</name>
    <dbReference type="NCBI Taxonomy" id="116970"/>
    <lineage>
        <taxon>Eukaryota</taxon>
        <taxon>Fungi</taxon>
        <taxon>Dikarya</taxon>
        <taxon>Ascomycota</taxon>
        <taxon>Pezizomycotina</taxon>
        <taxon>Eurotiomycetes</taxon>
        <taxon>Eurotiomycetidae</taxon>
        <taxon>Eurotiales</taxon>
        <taxon>Aspergillaceae</taxon>
        <taxon>Penicillium</taxon>
    </lineage>
</organism>
<protein>
    <submittedName>
        <fullName evidence="2">Uncharacterized protein</fullName>
    </submittedName>
</protein>
<sequence length="133" mass="15380">MEFSLEEVRRDMARRKTFHQKQRIASEARKQRKMATQARDRSQLAKKERRLLDMEASLEKGRNEITRQAADAHEESSVISETKEQEAIVKSAREDVLQAEDAYKKFGSKKGELIKKFPGRCCFGPGICCGCWR</sequence>
<keyword evidence="3" id="KW-1185">Reference proteome</keyword>
<evidence type="ECO:0000313" key="3">
    <source>
        <dbReference type="Proteomes" id="UP001149165"/>
    </source>
</evidence>
<name>A0A9W9KA83_9EURO</name>
<dbReference type="AlphaFoldDB" id="A0A9W9KA83"/>